<dbReference type="Gene3D" id="3.60.10.10">
    <property type="entry name" value="Endonuclease/exonuclease/phosphatase"/>
    <property type="match status" value="1"/>
</dbReference>
<dbReference type="InterPro" id="IPR036691">
    <property type="entry name" value="Endo/exonu/phosph_ase_sf"/>
</dbReference>
<comment type="caution">
    <text evidence="2">The sequence shown here is derived from an EMBL/GenBank/DDBJ whole genome shotgun (WGS) entry which is preliminary data.</text>
</comment>
<evidence type="ECO:0000259" key="1">
    <source>
        <dbReference type="Pfam" id="PF13966"/>
    </source>
</evidence>
<protein>
    <submittedName>
        <fullName evidence="2">Reverse transcriptase zinc-binding domain</fullName>
    </submittedName>
</protein>
<dbReference type="PANTHER" id="PTHR36617:SF15">
    <property type="entry name" value="REVERSE TRANSCRIPTASE ZINC-BINDING DOMAIN-CONTAINING PROTEIN"/>
    <property type="match status" value="1"/>
</dbReference>
<dbReference type="InParanoid" id="A0A200Q5B2"/>
<dbReference type="PANTHER" id="PTHR36617">
    <property type="entry name" value="PROTEIN, PUTATIVE-RELATED"/>
    <property type="match status" value="1"/>
</dbReference>
<proteinExistence type="predicted"/>
<organism evidence="2 3">
    <name type="scientific">Macleaya cordata</name>
    <name type="common">Five-seeded plume-poppy</name>
    <name type="synonym">Bocconia cordata</name>
    <dbReference type="NCBI Taxonomy" id="56857"/>
    <lineage>
        <taxon>Eukaryota</taxon>
        <taxon>Viridiplantae</taxon>
        <taxon>Streptophyta</taxon>
        <taxon>Embryophyta</taxon>
        <taxon>Tracheophyta</taxon>
        <taxon>Spermatophyta</taxon>
        <taxon>Magnoliopsida</taxon>
        <taxon>Ranunculales</taxon>
        <taxon>Papaveraceae</taxon>
        <taxon>Papaveroideae</taxon>
        <taxon>Macleaya</taxon>
    </lineage>
</organism>
<sequence>MFNIIAWNIRGLRSRERRIKIKQCLKVWKPKILILTETKLVQVTDKIVKEIWGRGEMGWTSLDATGLSGGVLIIWRKETVEVEDVVIGPLYLKFPALYKASAVQNKPVAEFNTGVGVNNCWNLGISRRLYDPEVNEVVSLLSILENVVLTEDPDELWWRENNSGVFSVKNCYDMISKTNDIPNFPSRKYWSSLWPNRVGFFLWLAGQEHILTLDNLQKRGWSLPNRCYLCETMSESTNHLLIHCKYSMKLWSYFFGEVNMVWSPPNSVYVLLEKWNSKDLSNEGKVLWRILPAAICWCIWKERNAIAFEGIKKEINQLLMDIKIQVSLWAKMNSVFKSIPCERIVSRWKDFIFNPP</sequence>
<keyword evidence="2" id="KW-0695">RNA-directed DNA polymerase</keyword>
<reference evidence="2 3" key="1">
    <citation type="journal article" date="2017" name="Mol. Plant">
        <title>The Genome of Medicinal Plant Macleaya cordata Provides New Insights into Benzylisoquinoline Alkaloids Metabolism.</title>
        <authorList>
            <person name="Liu X."/>
            <person name="Liu Y."/>
            <person name="Huang P."/>
            <person name="Ma Y."/>
            <person name="Qing Z."/>
            <person name="Tang Q."/>
            <person name="Cao H."/>
            <person name="Cheng P."/>
            <person name="Zheng Y."/>
            <person name="Yuan Z."/>
            <person name="Zhou Y."/>
            <person name="Liu J."/>
            <person name="Tang Z."/>
            <person name="Zhuo Y."/>
            <person name="Zhang Y."/>
            <person name="Yu L."/>
            <person name="Huang J."/>
            <person name="Yang P."/>
            <person name="Peng Q."/>
            <person name="Zhang J."/>
            <person name="Jiang W."/>
            <person name="Zhang Z."/>
            <person name="Lin K."/>
            <person name="Ro D.K."/>
            <person name="Chen X."/>
            <person name="Xiong X."/>
            <person name="Shang Y."/>
            <person name="Huang S."/>
            <person name="Zeng J."/>
        </authorList>
    </citation>
    <scope>NUCLEOTIDE SEQUENCE [LARGE SCALE GENOMIC DNA]</scope>
    <source>
        <strain evidence="3">cv. BLH2017</strain>
        <tissue evidence="2">Root</tissue>
    </source>
</reference>
<dbReference type="STRING" id="56857.A0A200Q5B2"/>
<keyword evidence="3" id="KW-1185">Reference proteome</keyword>
<dbReference type="SUPFAM" id="SSF56219">
    <property type="entry name" value="DNase I-like"/>
    <property type="match status" value="1"/>
</dbReference>
<dbReference type="Pfam" id="PF13966">
    <property type="entry name" value="zf-RVT"/>
    <property type="match status" value="1"/>
</dbReference>
<dbReference type="EMBL" id="MVGT01003039">
    <property type="protein sequence ID" value="OVA05651.1"/>
    <property type="molecule type" value="Genomic_DNA"/>
</dbReference>
<dbReference type="OrthoDB" id="696485at2759"/>
<accession>A0A200Q5B2</accession>
<keyword evidence="2" id="KW-0808">Transferase</keyword>
<name>A0A200Q5B2_MACCD</name>
<dbReference type="GO" id="GO:0003964">
    <property type="term" value="F:RNA-directed DNA polymerase activity"/>
    <property type="evidence" value="ECO:0007669"/>
    <property type="project" value="UniProtKB-KW"/>
</dbReference>
<evidence type="ECO:0000313" key="2">
    <source>
        <dbReference type="EMBL" id="OVA05651.1"/>
    </source>
</evidence>
<dbReference type="AlphaFoldDB" id="A0A200Q5B2"/>
<evidence type="ECO:0000313" key="3">
    <source>
        <dbReference type="Proteomes" id="UP000195402"/>
    </source>
</evidence>
<feature type="domain" description="Reverse transcriptase zinc-binding" evidence="1">
    <location>
        <begin position="166"/>
        <end position="251"/>
    </location>
</feature>
<keyword evidence="2" id="KW-0548">Nucleotidyltransferase</keyword>
<dbReference type="InterPro" id="IPR026960">
    <property type="entry name" value="RVT-Znf"/>
</dbReference>
<gene>
    <name evidence="2" type="ORF">BVC80_8999g3</name>
</gene>
<dbReference type="Proteomes" id="UP000195402">
    <property type="component" value="Unassembled WGS sequence"/>
</dbReference>